<dbReference type="EMBL" id="DVHI01000030">
    <property type="protein sequence ID" value="HIR62362.1"/>
    <property type="molecule type" value="Genomic_DNA"/>
</dbReference>
<dbReference type="InterPro" id="IPR036322">
    <property type="entry name" value="WD40_repeat_dom_sf"/>
</dbReference>
<evidence type="ECO:0000313" key="2">
    <source>
        <dbReference type="EMBL" id="HIR62362.1"/>
    </source>
</evidence>
<gene>
    <name evidence="2" type="ORF">IAC94_02410</name>
</gene>
<evidence type="ECO:0000256" key="1">
    <source>
        <dbReference type="SAM" id="SignalP"/>
    </source>
</evidence>
<dbReference type="Proteomes" id="UP000886744">
    <property type="component" value="Unassembled WGS sequence"/>
</dbReference>
<feature type="signal peptide" evidence="1">
    <location>
        <begin position="1"/>
        <end position="22"/>
    </location>
</feature>
<reference evidence="2" key="1">
    <citation type="submission" date="2020-10" db="EMBL/GenBank/DDBJ databases">
        <authorList>
            <person name="Gilroy R."/>
        </authorList>
    </citation>
    <scope>NUCLEOTIDE SEQUENCE</scope>
    <source>
        <strain evidence="2">ChiHjej13B12-12457</strain>
    </source>
</reference>
<reference evidence="2" key="2">
    <citation type="journal article" date="2021" name="PeerJ">
        <title>Extensive microbial diversity within the chicken gut microbiome revealed by metagenomics and culture.</title>
        <authorList>
            <person name="Gilroy R."/>
            <person name="Ravi A."/>
            <person name="Getino M."/>
            <person name="Pursley I."/>
            <person name="Horton D.L."/>
            <person name="Alikhan N.F."/>
            <person name="Baker D."/>
            <person name="Gharbi K."/>
            <person name="Hall N."/>
            <person name="Watson M."/>
            <person name="Adriaenssens E.M."/>
            <person name="Foster-Nyarko E."/>
            <person name="Jarju S."/>
            <person name="Secka A."/>
            <person name="Antonio M."/>
            <person name="Oren A."/>
            <person name="Chaudhuri R.R."/>
            <person name="La Ragione R."/>
            <person name="Hildebrand F."/>
            <person name="Pallen M.J."/>
        </authorList>
    </citation>
    <scope>NUCLEOTIDE SEQUENCE</scope>
    <source>
        <strain evidence="2">ChiHjej13B12-12457</strain>
    </source>
</reference>
<evidence type="ECO:0000313" key="3">
    <source>
        <dbReference type="Proteomes" id="UP000886744"/>
    </source>
</evidence>
<dbReference type="GO" id="GO:0006281">
    <property type="term" value="P:DNA repair"/>
    <property type="evidence" value="ECO:0007669"/>
    <property type="project" value="TreeGrafter"/>
</dbReference>
<name>A0A9D1J664_9BACT</name>
<dbReference type="GO" id="GO:0006261">
    <property type="term" value="P:DNA-templated DNA replication"/>
    <property type="evidence" value="ECO:0007669"/>
    <property type="project" value="TreeGrafter"/>
</dbReference>
<dbReference type="PANTHER" id="PTHR19932:SF10">
    <property type="entry name" value="WD REPEAT AND HMG-BOX DNA-BINDING PROTEIN 1"/>
    <property type="match status" value="1"/>
</dbReference>
<proteinExistence type="predicted"/>
<dbReference type="AlphaFoldDB" id="A0A9D1J664"/>
<feature type="chain" id="PRO_5038583620" description="WD40 repeat domain-containing protein" evidence="1">
    <location>
        <begin position="23"/>
        <end position="718"/>
    </location>
</feature>
<dbReference type="GO" id="GO:0003682">
    <property type="term" value="F:chromatin binding"/>
    <property type="evidence" value="ECO:0007669"/>
    <property type="project" value="TreeGrafter"/>
</dbReference>
<protein>
    <recommendedName>
        <fullName evidence="4">WD40 repeat domain-containing protein</fullName>
    </recommendedName>
</protein>
<accession>A0A9D1J664</accession>
<comment type="caution">
    <text evidence="2">The sequence shown here is derived from an EMBL/GenBank/DDBJ whole genome shotgun (WGS) entry which is preliminary data.</text>
</comment>
<dbReference type="InterPro" id="IPR015943">
    <property type="entry name" value="WD40/YVTN_repeat-like_dom_sf"/>
</dbReference>
<dbReference type="SUPFAM" id="SSF50978">
    <property type="entry name" value="WD40 repeat-like"/>
    <property type="match status" value="1"/>
</dbReference>
<evidence type="ECO:0008006" key="4">
    <source>
        <dbReference type="Google" id="ProtNLM"/>
    </source>
</evidence>
<organism evidence="2 3">
    <name type="scientific">Candidatus Coprenecus avistercoris</name>
    <dbReference type="NCBI Taxonomy" id="2840730"/>
    <lineage>
        <taxon>Bacteria</taxon>
        <taxon>Pseudomonadati</taxon>
        <taxon>Bacteroidota</taxon>
        <taxon>Bacteroidia</taxon>
        <taxon>Bacteroidales</taxon>
        <taxon>Rikenellaceae</taxon>
        <taxon>Rikenellaceae incertae sedis</taxon>
        <taxon>Candidatus Coprenecus</taxon>
    </lineage>
</organism>
<dbReference type="Gene3D" id="2.130.10.10">
    <property type="entry name" value="YVTN repeat-like/Quinoprotein amine dehydrogenase"/>
    <property type="match status" value="1"/>
</dbReference>
<keyword evidence="1" id="KW-0732">Signal</keyword>
<dbReference type="PANTHER" id="PTHR19932">
    <property type="entry name" value="WD REPEAT AND HMG-BOX DNA BINDING PROTEIN"/>
    <property type="match status" value="1"/>
</dbReference>
<sequence>MKFRIARVIGLLAVTLSSAAAAASLDTLGVQEQEKGIRERSEFSISKPYDLLKISRFSIIYRSGNNGIFNLMNHPVYNSYVEDLYINPTGASIAILPKNRRDLSIISNRIENLTLANIKGERKTVPGTSGKEKKEVPAITAVTYTSDAREVLTANSLGEISTYSTDGYHLMSVINTGKTYDLIAISPNKYFIAASHGSEMDIWNVETADLKRIVRFAGRINHITFSPDSREIAVSCDTAGLHIVNSIDHRRNTVTRGVLDVRCASFHPEGKYLAYARKDSVIVYNLINRSVVCRLGSAFGSPLSNIITLNFHANNGVVTLSHNSGNKVIFWDMTSLPPLYKSQLSEEVDKLMTDWIRQMDGESMEEYRVRVTDDNAARQKAMLLDQAATAIATQTIKLENPFIGEEYDSENHAIDIKFNELNTIKLEIPEDEFNEVRNGNLSYENPVYTLDENDEFQLVYLEVVNEATDKIYIFDKRSYIIEDVAFEDEGLDFIPVAMLQTVNMEMEALQEQTRQIMEERKQENVITDKTEITINSEIQSDFDAEGNKIYNYNLNYQYDVSEGFSYQEDFGPGKFMVNESNAALTMLEAIRTALGGDMKKYLDEAKAIDITITGTADAIPVGRIPYDGACGEFNETPYYAKDELSSMTVTAETDIRNNEQLAFIRAASVKTWLEDKVEELKTYKDKCIYNYRTEVSDVRGGEFRRIIVEIKFRDIFNE</sequence>